<evidence type="ECO:0000313" key="3">
    <source>
        <dbReference type="Proteomes" id="UP001372834"/>
    </source>
</evidence>
<name>A0AAN8SGQ2_POLSC</name>
<comment type="caution">
    <text evidence="2">The sequence shown here is derived from an EMBL/GenBank/DDBJ whole genome shotgun (WGS) entry which is preliminary data.</text>
</comment>
<gene>
    <name evidence="2" type="ORF">RUM43_000250</name>
</gene>
<evidence type="ECO:0000313" key="2">
    <source>
        <dbReference type="EMBL" id="KAK6643985.1"/>
    </source>
</evidence>
<feature type="region of interest" description="Disordered" evidence="1">
    <location>
        <begin position="96"/>
        <end position="151"/>
    </location>
</feature>
<dbReference type="Proteomes" id="UP001372834">
    <property type="component" value="Unassembled WGS sequence"/>
</dbReference>
<feature type="compositionally biased region" description="Basic residues" evidence="1">
    <location>
        <begin position="36"/>
        <end position="45"/>
    </location>
</feature>
<proteinExistence type="predicted"/>
<accession>A0AAN8SGQ2</accession>
<feature type="region of interest" description="Disordered" evidence="1">
    <location>
        <begin position="1"/>
        <end position="47"/>
    </location>
</feature>
<evidence type="ECO:0000256" key="1">
    <source>
        <dbReference type="SAM" id="MobiDB-lite"/>
    </source>
</evidence>
<dbReference type="EMBL" id="JAWJWE010000001">
    <property type="protein sequence ID" value="KAK6643985.1"/>
    <property type="molecule type" value="Genomic_DNA"/>
</dbReference>
<dbReference type="AlphaFoldDB" id="A0AAN8SGQ2"/>
<sequence length="151" mass="16362">MSNKRTQGVFRFVAASGGGRMKDDENPSGAAEGSVKKKQKKKKKRSEVAVMAMAVAAATTTTVAEAAECAVKAEREKEKRDGNWKIKIFSHTPVLTPPLILSPKRQQKRNGGGMDTSGAGGSFREKDVDGTVRSPGNYDLRIRLNGLNREK</sequence>
<feature type="compositionally biased region" description="Gly residues" evidence="1">
    <location>
        <begin position="110"/>
        <end position="121"/>
    </location>
</feature>
<organism evidence="2 3">
    <name type="scientific">Polyplax serrata</name>
    <name type="common">Common mouse louse</name>
    <dbReference type="NCBI Taxonomy" id="468196"/>
    <lineage>
        <taxon>Eukaryota</taxon>
        <taxon>Metazoa</taxon>
        <taxon>Ecdysozoa</taxon>
        <taxon>Arthropoda</taxon>
        <taxon>Hexapoda</taxon>
        <taxon>Insecta</taxon>
        <taxon>Pterygota</taxon>
        <taxon>Neoptera</taxon>
        <taxon>Paraneoptera</taxon>
        <taxon>Psocodea</taxon>
        <taxon>Troctomorpha</taxon>
        <taxon>Phthiraptera</taxon>
        <taxon>Anoplura</taxon>
        <taxon>Polyplacidae</taxon>
        <taxon>Polyplax</taxon>
    </lineage>
</organism>
<reference evidence="2 3" key="1">
    <citation type="submission" date="2023-10" db="EMBL/GenBank/DDBJ databases">
        <title>Genomes of two closely related lineages of the louse Polyplax serrata with different host specificities.</title>
        <authorList>
            <person name="Martinu J."/>
            <person name="Tarabai H."/>
            <person name="Stefka J."/>
            <person name="Hypsa V."/>
        </authorList>
    </citation>
    <scope>NUCLEOTIDE SEQUENCE [LARGE SCALE GENOMIC DNA]</scope>
    <source>
        <strain evidence="2">HR10_N</strain>
    </source>
</reference>
<protein>
    <submittedName>
        <fullName evidence="2">Uncharacterized protein</fullName>
    </submittedName>
</protein>